<protein>
    <submittedName>
        <fullName evidence="1">Uncharacterized protein</fullName>
    </submittedName>
</protein>
<dbReference type="Proteomes" id="UP000887013">
    <property type="component" value="Unassembled WGS sequence"/>
</dbReference>
<evidence type="ECO:0000313" key="2">
    <source>
        <dbReference type="Proteomes" id="UP000887013"/>
    </source>
</evidence>
<sequence>MRVKLLKDTDGDTASLEEGVFSDGDSAFLEDVSAVDMASLKEGVFADRNITTANADSTTGWVKRKVPRR</sequence>
<keyword evidence="2" id="KW-1185">Reference proteome</keyword>
<dbReference type="AlphaFoldDB" id="A0A8X6UM56"/>
<dbReference type="EMBL" id="BMAW01128110">
    <property type="protein sequence ID" value="GFU24059.1"/>
    <property type="molecule type" value="Genomic_DNA"/>
</dbReference>
<name>A0A8X6UM56_NEPPI</name>
<comment type="caution">
    <text evidence="1">The sequence shown here is derived from an EMBL/GenBank/DDBJ whole genome shotgun (WGS) entry which is preliminary data.</text>
</comment>
<proteinExistence type="predicted"/>
<reference evidence="1" key="1">
    <citation type="submission" date="2020-08" db="EMBL/GenBank/DDBJ databases">
        <title>Multicomponent nature underlies the extraordinary mechanical properties of spider dragline silk.</title>
        <authorList>
            <person name="Kono N."/>
            <person name="Nakamura H."/>
            <person name="Mori M."/>
            <person name="Yoshida Y."/>
            <person name="Ohtoshi R."/>
            <person name="Malay A.D."/>
            <person name="Moran D.A.P."/>
            <person name="Tomita M."/>
            <person name="Numata K."/>
            <person name="Arakawa K."/>
        </authorList>
    </citation>
    <scope>NUCLEOTIDE SEQUENCE</scope>
</reference>
<evidence type="ECO:0000313" key="1">
    <source>
        <dbReference type="EMBL" id="GFU24059.1"/>
    </source>
</evidence>
<gene>
    <name evidence="1" type="ORF">NPIL_585131</name>
</gene>
<accession>A0A8X6UM56</accession>
<organism evidence="1 2">
    <name type="scientific">Nephila pilipes</name>
    <name type="common">Giant wood spider</name>
    <name type="synonym">Nephila maculata</name>
    <dbReference type="NCBI Taxonomy" id="299642"/>
    <lineage>
        <taxon>Eukaryota</taxon>
        <taxon>Metazoa</taxon>
        <taxon>Ecdysozoa</taxon>
        <taxon>Arthropoda</taxon>
        <taxon>Chelicerata</taxon>
        <taxon>Arachnida</taxon>
        <taxon>Araneae</taxon>
        <taxon>Araneomorphae</taxon>
        <taxon>Entelegynae</taxon>
        <taxon>Araneoidea</taxon>
        <taxon>Nephilidae</taxon>
        <taxon>Nephila</taxon>
    </lineage>
</organism>